<dbReference type="Proteomes" id="UP000887013">
    <property type="component" value="Unassembled WGS sequence"/>
</dbReference>
<accession>A0A8X6QGB4</accession>
<keyword evidence="2" id="KW-1185">Reference proteome</keyword>
<dbReference type="EMBL" id="BMAW01032340">
    <property type="protein sequence ID" value="GFU25188.1"/>
    <property type="molecule type" value="Genomic_DNA"/>
</dbReference>
<protein>
    <submittedName>
        <fullName evidence="1">Uncharacterized protein</fullName>
    </submittedName>
</protein>
<name>A0A8X6QGB4_NEPPI</name>
<proteinExistence type="predicted"/>
<organism evidence="1 2">
    <name type="scientific">Nephila pilipes</name>
    <name type="common">Giant wood spider</name>
    <name type="synonym">Nephila maculata</name>
    <dbReference type="NCBI Taxonomy" id="299642"/>
    <lineage>
        <taxon>Eukaryota</taxon>
        <taxon>Metazoa</taxon>
        <taxon>Ecdysozoa</taxon>
        <taxon>Arthropoda</taxon>
        <taxon>Chelicerata</taxon>
        <taxon>Arachnida</taxon>
        <taxon>Araneae</taxon>
        <taxon>Araneomorphae</taxon>
        <taxon>Entelegynae</taxon>
        <taxon>Araneoidea</taxon>
        <taxon>Nephilidae</taxon>
        <taxon>Nephila</taxon>
    </lineage>
</organism>
<evidence type="ECO:0000313" key="1">
    <source>
        <dbReference type="EMBL" id="GFU25188.1"/>
    </source>
</evidence>
<evidence type="ECO:0000313" key="2">
    <source>
        <dbReference type="Proteomes" id="UP000887013"/>
    </source>
</evidence>
<dbReference type="AlphaFoldDB" id="A0A8X6QGB4"/>
<reference evidence="1" key="1">
    <citation type="submission" date="2020-08" db="EMBL/GenBank/DDBJ databases">
        <title>Multicomponent nature underlies the extraordinary mechanical properties of spider dragline silk.</title>
        <authorList>
            <person name="Kono N."/>
            <person name="Nakamura H."/>
            <person name="Mori M."/>
            <person name="Yoshida Y."/>
            <person name="Ohtoshi R."/>
            <person name="Malay A.D."/>
            <person name="Moran D.A.P."/>
            <person name="Tomita M."/>
            <person name="Numata K."/>
            <person name="Arakawa K."/>
        </authorList>
    </citation>
    <scope>NUCLEOTIDE SEQUENCE</scope>
</reference>
<comment type="caution">
    <text evidence="1">The sequence shown here is derived from an EMBL/GenBank/DDBJ whole genome shotgun (WGS) entry which is preliminary data.</text>
</comment>
<gene>
    <name evidence="1" type="ORF">NPIL_615841</name>
</gene>
<sequence>MQFKTLLPLYILKTLTKITLTHRRYGFSPSQVLTPVMHYIGDRTRTMLPEWNAIVRGTPSLSSVPSRKQLEKSAVFLSNQIPETFIFHARISTNRDLYYFPLGCTNQQEKLQNSFP</sequence>